<accession>A0ABT8L826</accession>
<evidence type="ECO:0000313" key="2">
    <source>
        <dbReference type="Proteomes" id="UP001172083"/>
    </source>
</evidence>
<proteinExistence type="predicted"/>
<reference evidence="1" key="1">
    <citation type="submission" date="2023-06" db="EMBL/GenBank/DDBJ databases">
        <title>Genomic of Agaribacillus aureum.</title>
        <authorList>
            <person name="Wang G."/>
        </authorList>
    </citation>
    <scope>NUCLEOTIDE SEQUENCE</scope>
    <source>
        <strain evidence="1">BMA12</strain>
    </source>
</reference>
<name>A0ABT8L826_9BACT</name>
<evidence type="ECO:0000313" key="1">
    <source>
        <dbReference type="EMBL" id="MDN5213912.1"/>
    </source>
</evidence>
<dbReference type="RefSeq" id="WP_346759251.1">
    <property type="nucleotide sequence ID" value="NZ_JAUJEB010000004.1"/>
</dbReference>
<dbReference type="Proteomes" id="UP001172083">
    <property type="component" value="Unassembled WGS sequence"/>
</dbReference>
<sequence length="68" mass="7773">MRILTFYKDRALKPGIKRDYGISDVEQATKTLSINYVPNTPEERYQSGNEEEAIVKAGDFGRLINTFC</sequence>
<keyword evidence="2" id="KW-1185">Reference proteome</keyword>
<protein>
    <submittedName>
        <fullName evidence="1">Uncharacterized protein</fullName>
    </submittedName>
</protein>
<organism evidence="1 2">
    <name type="scientific">Agaribacillus aureus</name>
    <dbReference type="NCBI Taxonomy" id="3051825"/>
    <lineage>
        <taxon>Bacteria</taxon>
        <taxon>Pseudomonadati</taxon>
        <taxon>Bacteroidota</taxon>
        <taxon>Cytophagia</taxon>
        <taxon>Cytophagales</taxon>
        <taxon>Splendidivirgaceae</taxon>
        <taxon>Agaribacillus</taxon>
    </lineage>
</organism>
<dbReference type="EMBL" id="JAUJEB010000004">
    <property type="protein sequence ID" value="MDN5213912.1"/>
    <property type="molecule type" value="Genomic_DNA"/>
</dbReference>
<gene>
    <name evidence="1" type="ORF">QQ020_17690</name>
</gene>
<comment type="caution">
    <text evidence="1">The sequence shown here is derived from an EMBL/GenBank/DDBJ whole genome shotgun (WGS) entry which is preliminary data.</text>
</comment>